<dbReference type="AlphaFoldDB" id="A0A563U8V1"/>
<dbReference type="PROSITE" id="PS51257">
    <property type="entry name" value="PROKAR_LIPOPROTEIN"/>
    <property type="match status" value="1"/>
</dbReference>
<dbReference type="RefSeq" id="WP_146268573.1">
    <property type="nucleotide sequence ID" value="NZ_VOEI01000001.1"/>
</dbReference>
<name>A0A563U8V1_9SPHI</name>
<dbReference type="Pfam" id="PF14344">
    <property type="entry name" value="DUF4397"/>
    <property type="match status" value="2"/>
</dbReference>
<proteinExistence type="predicted"/>
<evidence type="ECO:0000313" key="2">
    <source>
        <dbReference type="EMBL" id="TWR27756.1"/>
    </source>
</evidence>
<dbReference type="Proteomes" id="UP000318010">
    <property type="component" value="Unassembled WGS sequence"/>
</dbReference>
<evidence type="ECO:0000313" key="3">
    <source>
        <dbReference type="Proteomes" id="UP000318010"/>
    </source>
</evidence>
<accession>A0A563U8V1</accession>
<sequence length="251" mass="27153">MANKNKSSLMVYLLLCVVGVMVLPLLSSCGKENGVSSSNNNARFIIANLSPDVQPIKLYTRFTPQSSAVYSYPSISSYSLINVADTPLQIRNVQSATNLNPTNLLTLNRSLVRGVPFTLFIMGLKVDSSLTYVLTADTTSEPANGRGKIRFVNGIFNIPSGLNLTLNDTAAFKQIPFKGTTKFVEVTAGSYNINIVASNNPTQAIRTLTNFTILDGKSYTIFSYGRSSSTSDTASYGINTILNTLPVNTTY</sequence>
<organism evidence="2 3">
    <name type="scientific">Mucilaginibacter achroorhodeus</name>
    <dbReference type="NCBI Taxonomy" id="2599294"/>
    <lineage>
        <taxon>Bacteria</taxon>
        <taxon>Pseudomonadati</taxon>
        <taxon>Bacteroidota</taxon>
        <taxon>Sphingobacteriia</taxon>
        <taxon>Sphingobacteriales</taxon>
        <taxon>Sphingobacteriaceae</taxon>
        <taxon>Mucilaginibacter</taxon>
    </lineage>
</organism>
<dbReference type="EMBL" id="VOEI01000001">
    <property type="protein sequence ID" value="TWR27756.1"/>
    <property type="molecule type" value="Genomic_DNA"/>
</dbReference>
<dbReference type="OrthoDB" id="794386at2"/>
<reference evidence="2 3" key="1">
    <citation type="submission" date="2019-07" db="EMBL/GenBank/DDBJ databases">
        <authorList>
            <person name="Kim J."/>
        </authorList>
    </citation>
    <scope>NUCLEOTIDE SEQUENCE [LARGE SCALE GENOMIC DNA]</scope>
    <source>
        <strain evidence="2 3">MJ1a</strain>
    </source>
</reference>
<comment type="caution">
    <text evidence="2">The sequence shown here is derived from an EMBL/GenBank/DDBJ whole genome shotgun (WGS) entry which is preliminary data.</text>
</comment>
<gene>
    <name evidence="2" type="ORF">FPZ42_00650</name>
</gene>
<protein>
    <submittedName>
        <fullName evidence="2">DUF4397 domain-containing protein</fullName>
    </submittedName>
</protein>
<evidence type="ECO:0000259" key="1">
    <source>
        <dbReference type="Pfam" id="PF14344"/>
    </source>
</evidence>
<feature type="domain" description="DUF4397" evidence="1">
    <location>
        <begin position="46"/>
        <end position="159"/>
    </location>
</feature>
<feature type="domain" description="DUF4397" evidence="1">
    <location>
        <begin position="161"/>
        <end position="227"/>
    </location>
</feature>
<dbReference type="InterPro" id="IPR025510">
    <property type="entry name" value="DUF4397"/>
</dbReference>
<keyword evidence="3" id="KW-1185">Reference proteome</keyword>